<dbReference type="RefSeq" id="WP_214301714.1">
    <property type="nucleotide sequence ID" value="NZ_JAHDYS010000034.1"/>
</dbReference>
<proteinExistence type="predicted"/>
<accession>A0ABS5UDB9</accession>
<comment type="caution">
    <text evidence="1">The sequence shown here is derived from an EMBL/GenBank/DDBJ whole genome shotgun (WGS) entry which is preliminary data.</text>
</comment>
<keyword evidence="2" id="KW-1185">Reference proteome</keyword>
<dbReference type="EMBL" id="JAHDYS010000034">
    <property type="protein sequence ID" value="MBT1073630.1"/>
    <property type="molecule type" value="Genomic_DNA"/>
</dbReference>
<dbReference type="Proteomes" id="UP000784128">
    <property type="component" value="Unassembled WGS sequence"/>
</dbReference>
<reference evidence="1 2" key="1">
    <citation type="submission" date="2021-05" db="EMBL/GenBank/DDBJ databases">
        <title>The draft genome of Geobacter chapellei DSM 13688.</title>
        <authorList>
            <person name="Xu Z."/>
            <person name="Masuda Y."/>
            <person name="Itoh H."/>
            <person name="Senoo K."/>
        </authorList>
    </citation>
    <scope>NUCLEOTIDE SEQUENCE [LARGE SCALE GENOMIC DNA]</scope>
    <source>
        <strain evidence="1 2">DSM 13688</strain>
    </source>
</reference>
<organism evidence="1 2">
    <name type="scientific">Pelotalea chapellei</name>
    <dbReference type="NCBI Taxonomy" id="44671"/>
    <lineage>
        <taxon>Bacteria</taxon>
        <taxon>Pseudomonadati</taxon>
        <taxon>Thermodesulfobacteriota</taxon>
        <taxon>Desulfuromonadia</taxon>
        <taxon>Geobacterales</taxon>
        <taxon>Geobacteraceae</taxon>
        <taxon>Pelotalea</taxon>
    </lineage>
</organism>
<evidence type="ECO:0000313" key="1">
    <source>
        <dbReference type="EMBL" id="MBT1073630.1"/>
    </source>
</evidence>
<evidence type="ECO:0000313" key="2">
    <source>
        <dbReference type="Proteomes" id="UP000784128"/>
    </source>
</evidence>
<sequence length="135" mass="15110">MASHEISDEIRRNFHLFYDNFPFPVILAHKDRTILEVNKKGAEVGYPTGVRCVDMGQKEHHKSCLANKAFAEQTATRLVAYFDFTGTVLDSYWIPLAGSDELYVHYGADITEWASEKLLPKQCDSATDCAACSCG</sequence>
<name>A0ABS5UDB9_9BACT</name>
<gene>
    <name evidence="1" type="ORF">KJB30_17785</name>
</gene>
<evidence type="ECO:0008006" key="3">
    <source>
        <dbReference type="Google" id="ProtNLM"/>
    </source>
</evidence>
<protein>
    <recommendedName>
        <fullName evidence="3">PAS domain-containing protein</fullName>
    </recommendedName>
</protein>